<dbReference type="NCBIfam" id="TIGR00277">
    <property type="entry name" value="HDIG"/>
    <property type="match status" value="1"/>
</dbReference>
<dbReference type="Gene3D" id="3.40.50.2300">
    <property type="match status" value="1"/>
</dbReference>
<dbReference type="InterPro" id="IPR005467">
    <property type="entry name" value="His_kinase_dom"/>
</dbReference>
<dbReference type="SMART" id="SM00448">
    <property type="entry name" value="REC"/>
    <property type="match status" value="1"/>
</dbReference>
<dbReference type="CDD" id="cd00082">
    <property type="entry name" value="HisKA"/>
    <property type="match status" value="1"/>
</dbReference>
<keyword evidence="4" id="KW-0418">Kinase</keyword>
<evidence type="ECO:0000256" key="6">
    <source>
        <dbReference type="ARBA" id="ARBA00023012"/>
    </source>
</evidence>
<feature type="domain" description="HDOD" evidence="9">
    <location>
        <begin position="13"/>
        <end position="215"/>
    </location>
</feature>
<dbReference type="InterPro" id="IPR001789">
    <property type="entry name" value="Sig_transdc_resp-reg_receiver"/>
</dbReference>
<dbReference type="Pfam" id="PF00072">
    <property type="entry name" value="Response_reg"/>
    <property type="match status" value="1"/>
</dbReference>
<reference evidence="10" key="1">
    <citation type="submission" date="2018-06" db="EMBL/GenBank/DDBJ databases">
        <authorList>
            <person name="Zhirakovskaya E."/>
        </authorList>
    </citation>
    <scope>NUCLEOTIDE SEQUENCE</scope>
</reference>
<dbReference type="InterPro" id="IPR011006">
    <property type="entry name" value="CheY-like_superfamily"/>
</dbReference>
<dbReference type="InterPro" id="IPR003594">
    <property type="entry name" value="HATPase_dom"/>
</dbReference>
<evidence type="ECO:0000259" key="8">
    <source>
        <dbReference type="PROSITE" id="PS50110"/>
    </source>
</evidence>
<keyword evidence="2" id="KW-0808">Transferase</keyword>
<dbReference type="AlphaFoldDB" id="A0A3B0VLT2"/>
<evidence type="ECO:0000313" key="10">
    <source>
        <dbReference type="EMBL" id="VAW40022.1"/>
    </source>
</evidence>
<dbReference type="Pfam" id="PF02518">
    <property type="entry name" value="HATPase_c"/>
    <property type="match status" value="1"/>
</dbReference>
<evidence type="ECO:0000256" key="4">
    <source>
        <dbReference type="ARBA" id="ARBA00022777"/>
    </source>
</evidence>
<dbReference type="Gene3D" id="1.10.3210.10">
    <property type="entry name" value="Hypothetical protein af1432"/>
    <property type="match status" value="1"/>
</dbReference>
<dbReference type="EMBL" id="UOEX01000316">
    <property type="protein sequence ID" value="VAW40022.1"/>
    <property type="molecule type" value="Genomic_DNA"/>
</dbReference>
<dbReference type="InterPro" id="IPR036890">
    <property type="entry name" value="HATPase_C_sf"/>
</dbReference>
<keyword evidence="6" id="KW-0902">Two-component regulatory system</keyword>
<dbReference type="PANTHER" id="PTHR43065">
    <property type="entry name" value="SENSOR HISTIDINE KINASE"/>
    <property type="match status" value="1"/>
</dbReference>
<dbReference type="Gene3D" id="3.30.565.10">
    <property type="entry name" value="Histidine kinase-like ATPase, C-terminal domain"/>
    <property type="match status" value="1"/>
</dbReference>
<gene>
    <name evidence="10" type="ORF">MNBD_DELTA03-727</name>
</gene>
<keyword evidence="3" id="KW-0547">Nucleotide-binding</keyword>
<dbReference type="InterPro" id="IPR013976">
    <property type="entry name" value="HDOD"/>
</dbReference>
<dbReference type="PROSITE" id="PS50109">
    <property type="entry name" value="HIS_KIN"/>
    <property type="match status" value="1"/>
</dbReference>
<dbReference type="SMART" id="SM00387">
    <property type="entry name" value="HATPase_c"/>
    <property type="match status" value="1"/>
</dbReference>
<dbReference type="PROSITE" id="PS50110">
    <property type="entry name" value="RESPONSE_REGULATORY"/>
    <property type="match status" value="1"/>
</dbReference>
<keyword evidence="5" id="KW-0067">ATP-binding</keyword>
<evidence type="ECO:0008006" key="11">
    <source>
        <dbReference type="Google" id="ProtNLM"/>
    </source>
</evidence>
<evidence type="ECO:0000256" key="1">
    <source>
        <dbReference type="ARBA" id="ARBA00022553"/>
    </source>
</evidence>
<dbReference type="InterPro" id="IPR003661">
    <property type="entry name" value="HisK_dim/P_dom"/>
</dbReference>
<dbReference type="SUPFAM" id="SSF55874">
    <property type="entry name" value="ATPase domain of HSP90 chaperone/DNA topoisomerase II/histidine kinase"/>
    <property type="match status" value="1"/>
</dbReference>
<dbReference type="InterPro" id="IPR003607">
    <property type="entry name" value="HD/PDEase_dom"/>
</dbReference>
<evidence type="ECO:0000256" key="2">
    <source>
        <dbReference type="ARBA" id="ARBA00022679"/>
    </source>
</evidence>
<keyword evidence="1" id="KW-0597">Phosphoprotein</keyword>
<evidence type="ECO:0000256" key="3">
    <source>
        <dbReference type="ARBA" id="ARBA00022741"/>
    </source>
</evidence>
<dbReference type="SUPFAM" id="SSF109604">
    <property type="entry name" value="HD-domain/PDEase-like"/>
    <property type="match status" value="1"/>
</dbReference>
<dbReference type="PRINTS" id="PR00344">
    <property type="entry name" value="BCTRLSENSOR"/>
</dbReference>
<dbReference type="InterPro" id="IPR006675">
    <property type="entry name" value="HDIG_dom"/>
</dbReference>
<name>A0A3B0VLT2_9ZZZZ</name>
<dbReference type="GO" id="GO:0000155">
    <property type="term" value="F:phosphorelay sensor kinase activity"/>
    <property type="evidence" value="ECO:0007669"/>
    <property type="project" value="InterPro"/>
</dbReference>
<dbReference type="CDD" id="cd00077">
    <property type="entry name" value="HDc"/>
    <property type="match status" value="1"/>
</dbReference>
<dbReference type="InterPro" id="IPR004358">
    <property type="entry name" value="Sig_transdc_His_kin-like_C"/>
</dbReference>
<dbReference type="SUPFAM" id="SSF52172">
    <property type="entry name" value="CheY-like"/>
    <property type="match status" value="1"/>
</dbReference>
<evidence type="ECO:0000259" key="9">
    <source>
        <dbReference type="PROSITE" id="PS51833"/>
    </source>
</evidence>
<dbReference type="GO" id="GO:0005524">
    <property type="term" value="F:ATP binding"/>
    <property type="evidence" value="ECO:0007669"/>
    <property type="project" value="UniProtKB-KW"/>
</dbReference>
<sequence length="908" mass="99771">MSGLAESINVERIPTLPAVAVEAIRLLEGDPSNFESVADLLRNDQVLSGRILRYANAAFVGARQRITSIPRAISLLGFNTVRGLILSVSVFDCFSDAAQERLEGLVNFWLHAIGVAAASELLAEKLGFANVDEAYLAGLVHDIGKLICYQQMPDEFSEVCLELEKQGGYSTDAPLALDVERRKMGLDHTDVGRIAAEQWMFPEALVKALAAHHQPVPEAIKPEKENLYQLVRFADAICVCHNIGSSYFFSTGAYDHQHYHFALENFMLLNGIEGGEIDDLVTEVVKRIEKMAVVMGFHDSETYQHLLSSANVTLGAMSVDLGQQNNELLAANRVLDAACGLGRSLKPGLTIAEALREILLAAQEAFGVKRCLCLALDDGEAHFRGQIYSGGEFAEFSVPHHGGPVVKSEADMETEALQQLRRVSLEFEEGTTMESGVAEIIAGSEFMAGFFLGDQKSHGRVERIIGELLVDFKDASPPVADLAVMRRNFELLSTAAANGIDRILMEKDLSRQARAMAAEARKLEEHQRQLFNTHRLATVGRLAAGAAHEINNPLTIISLNLQIMQRLLVKQPDDELRHRLEVIADQERRISKIIGDLMGFARPNEPKFTSAQVGECMDLVLGVLGDRVSISKIEIVNNIPADLPPVFVDAMQIEQVFMNLLINAIHAMPKGGRLELRGGVDGHERVVIAVVDNGVGISRENIGKIFDPFFTTKREGEGTGLGLAVCHSIIEHNGGILQVESVVGEGSTFSVRLPIDHGVQLRDLKKAVDQKTARGDEQHEICRILIIDDERLLNEMLQECLRAAGYNVDGAYDGVEGIGMLRYQKYHLILLDVRMPRKDGLEVLKFVNREFPDIPVIIVTGLASLQEIKNTVKMGAFACLKKPFVLDKVLTTVNKALALKCKHGQVIT</sequence>
<dbReference type="PROSITE" id="PS51833">
    <property type="entry name" value="HDOD"/>
    <property type="match status" value="1"/>
</dbReference>
<evidence type="ECO:0000259" key="7">
    <source>
        <dbReference type="PROSITE" id="PS50109"/>
    </source>
</evidence>
<organism evidence="10">
    <name type="scientific">hydrothermal vent metagenome</name>
    <dbReference type="NCBI Taxonomy" id="652676"/>
    <lineage>
        <taxon>unclassified sequences</taxon>
        <taxon>metagenomes</taxon>
        <taxon>ecological metagenomes</taxon>
    </lineage>
</organism>
<proteinExistence type="predicted"/>
<evidence type="ECO:0000256" key="5">
    <source>
        <dbReference type="ARBA" id="ARBA00022840"/>
    </source>
</evidence>
<dbReference type="PANTHER" id="PTHR43065:SF10">
    <property type="entry name" value="PEROXIDE STRESS-ACTIVATED HISTIDINE KINASE MAK3"/>
    <property type="match status" value="1"/>
</dbReference>
<dbReference type="SMART" id="SM00388">
    <property type="entry name" value="HisKA"/>
    <property type="match status" value="1"/>
</dbReference>
<dbReference type="Pfam" id="PF08668">
    <property type="entry name" value="HDOD"/>
    <property type="match status" value="1"/>
</dbReference>
<feature type="domain" description="Histidine kinase" evidence="7">
    <location>
        <begin position="545"/>
        <end position="757"/>
    </location>
</feature>
<dbReference type="SUPFAM" id="SSF47384">
    <property type="entry name" value="Homodimeric domain of signal transducing histidine kinase"/>
    <property type="match status" value="1"/>
</dbReference>
<dbReference type="Gene3D" id="1.10.287.130">
    <property type="match status" value="1"/>
</dbReference>
<accession>A0A3B0VLT2</accession>
<dbReference type="InterPro" id="IPR036097">
    <property type="entry name" value="HisK_dim/P_sf"/>
</dbReference>
<feature type="domain" description="Response regulatory" evidence="8">
    <location>
        <begin position="783"/>
        <end position="897"/>
    </location>
</feature>
<dbReference type="Pfam" id="PF00512">
    <property type="entry name" value="HisKA"/>
    <property type="match status" value="1"/>
</dbReference>
<protein>
    <recommendedName>
        <fullName evidence="11">Histidine kinase</fullName>
    </recommendedName>
</protein>